<name>A0A6J6TC47_9ZZZZ</name>
<sequence length="276" mass="28688">MRRAPGSSASAGFSLAGFLVVLLAIVVIGGTAVGYARWQSDIAAATDTAIDPAGSDTADAADEADDDLPAAPDSPDEVVEEPEEPAYEDPTFQVLEPTENRPQPVVLLVGDGYADGRGASNAGTAYSSLLARDLGWDVRLATMTGAGYVSTPPTLLDLLVQSPPDLAPDLVIVQGAYGADAPNDAAKSAVEELRTTIESQYGDVPVVVVTAFAPDGITGQLETRERTVARAWREDPDVLVLRPQLDGWSDPSPDDAGHELIATELVAALREAGLAP</sequence>
<feature type="compositionally biased region" description="Acidic residues" evidence="1">
    <location>
        <begin position="59"/>
        <end position="87"/>
    </location>
</feature>
<dbReference type="InterPro" id="IPR036514">
    <property type="entry name" value="SGNH_hydro_sf"/>
</dbReference>
<gene>
    <name evidence="3" type="ORF">UFOPK2761_01519</name>
</gene>
<dbReference type="SUPFAM" id="SSF52266">
    <property type="entry name" value="SGNH hydrolase"/>
    <property type="match status" value="1"/>
</dbReference>
<protein>
    <submittedName>
        <fullName evidence="3">Unannotated protein</fullName>
    </submittedName>
</protein>
<keyword evidence="2" id="KW-1133">Transmembrane helix</keyword>
<dbReference type="EMBL" id="CAEZYQ010000010">
    <property type="protein sequence ID" value="CAB4743829.1"/>
    <property type="molecule type" value="Genomic_DNA"/>
</dbReference>
<feature type="transmembrane region" description="Helical" evidence="2">
    <location>
        <begin position="12"/>
        <end position="36"/>
    </location>
</feature>
<proteinExistence type="predicted"/>
<evidence type="ECO:0000256" key="2">
    <source>
        <dbReference type="SAM" id="Phobius"/>
    </source>
</evidence>
<evidence type="ECO:0000313" key="3">
    <source>
        <dbReference type="EMBL" id="CAB4743829.1"/>
    </source>
</evidence>
<organism evidence="3">
    <name type="scientific">freshwater metagenome</name>
    <dbReference type="NCBI Taxonomy" id="449393"/>
    <lineage>
        <taxon>unclassified sequences</taxon>
        <taxon>metagenomes</taxon>
        <taxon>ecological metagenomes</taxon>
    </lineage>
</organism>
<dbReference type="Gene3D" id="3.40.50.1110">
    <property type="entry name" value="SGNH hydrolase"/>
    <property type="match status" value="1"/>
</dbReference>
<keyword evidence="2" id="KW-0812">Transmembrane</keyword>
<feature type="region of interest" description="Disordered" evidence="1">
    <location>
        <begin position="53"/>
        <end position="99"/>
    </location>
</feature>
<reference evidence="3" key="1">
    <citation type="submission" date="2020-05" db="EMBL/GenBank/DDBJ databases">
        <authorList>
            <person name="Chiriac C."/>
            <person name="Salcher M."/>
            <person name="Ghai R."/>
            <person name="Kavagutti S V."/>
        </authorList>
    </citation>
    <scope>NUCLEOTIDE SEQUENCE</scope>
</reference>
<evidence type="ECO:0000256" key="1">
    <source>
        <dbReference type="SAM" id="MobiDB-lite"/>
    </source>
</evidence>
<accession>A0A6J6TC47</accession>
<keyword evidence="2" id="KW-0472">Membrane</keyword>
<dbReference type="AlphaFoldDB" id="A0A6J6TC47"/>
<dbReference type="CDD" id="cd00229">
    <property type="entry name" value="SGNH_hydrolase"/>
    <property type="match status" value="1"/>
</dbReference>